<feature type="domain" description="Ice-binding protein C-terminal" evidence="3">
    <location>
        <begin position="183"/>
        <end position="208"/>
    </location>
</feature>
<keyword evidence="5" id="KW-1185">Reference proteome</keyword>
<dbReference type="InterPro" id="IPR013424">
    <property type="entry name" value="Ice-binding_C"/>
</dbReference>
<dbReference type="eggNOG" id="ENOG50339P2">
    <property type="taxonomic scope" value="Bacteria"/>
</dbReference>
<accession>S9QGV0</accession>
<dbReference type="STRING" id="1123237.Salmuc_04431"/>
<proteinExistence type="predicted"/>
<dbReference type="EMBL" id="APVH01000038">
    <property type="protein sequence ID" value="EPX78848.1"/>
    <property type="molecule type" value="Genomic_DNA"/>
</dbReference>
<dbReference type="AlphaFoldDB" id="S9QGV0"/>
<keyword evidence="1" id="KW-0812">Transmembrane</keyword>
<feature type="signal peptide" evidence="2">
    <location>
        <begin position="1"/>
        <end position="22"/>
    </location>
</feature>
<gene>
    <name evidence="4" type="ORF">Salmuc_04431</name>
</gene>
<evidence type="ECO:0000313" key="5">
    <source>
        <dbReference type="Proteomes" id="UP000015347"/>
    </source>
</evidence>
<comment type="caution">
    <text evidence="4">The sequence shown here is derived from an EMBL/GenBank/DDBJ whole genome shotgun (WGS) entry which is preliminary data.</text>
</comment>
<evidence type="ECO:0000259" key="3">
    <source>
        <dbReference type="Pfam" id="PF07589"/>
    </source>
</evidence>
<protein>
    <recommendedName>
        <fullName evidence="3">Ice-binding protein C-terminal domain-containing protein</fullName>
    </recommendedName>
</protein>
<feature type="transmembrane region" description="Helical" evidence="1">
    <location>
        <begin position="181"/>
        <end position="203"/>
    </location>
</feature>
<dbReference type="Pfam" id="PF07589">
    <property type="entry name" value="PEP-CTERM"/>
    <property type="match status" value="1"/>
</dbReference>
<dbReference type="Proteomes" id="UP000015347">
    <property type="component" value="Unassembled WGS sequence"/>
</dbReference>
<keyword evidence="2" id="KW-0732">Signal</keyword>
<keyword evidence="1" id="KW-1133">Transmembrane helix</keyword>
<dbReference type="HOGENOM" id="CLU_1282463_0_0_5"/>
<evidence type="ECO:0000313" key="4">
    <source>
        <dbReference type="EMBL" id="EPX78848.1"/>
    </source>
</evidence>
<organism evidence="4 5">
    <name type="scientific">Salipiger mucosus DSM 16094</name>
    <dbReference type="NCBI Taxonomy" id="1123237"/>
    <lineage>
        <taxon>Bacteria</taxon>
        <taxon>Pseudomonadati</taxon>
        <taxon>Pseudomonadota</taxon>
        <taxon>Alphaproteobacteria</taxon>
        <taxon>Rhodobacterales</taxon>
        <taxon>Roseobacteraceae</taxon>
        <taxon>Salipiger</taxon>
    </lineage>
</organism>
<keyword evidence="1" id="KW-0472">Membrane</keyword>
<sequence>MRVAVLVGVIATLSLTAGDADASVVIDITQTGSDVVATYSGSLDLSALAHDFTWSQTRGEISGDPLHFYSFDSAESGNYYGYLGEMTFASSGLIDTTTSSTTDASAIAGDNFGFHDHSDTMAGYGYVYVPEAYANGSQIDGSVTFAGATLASLGLNAGIFSDVASWGSGSTFDSISVNVSIAAVPLPASFPLALAGLGALGALRRSRRKARAERG</sequence>
<dbReference type="InterPro" id="IPR022472">
    <property type="entry name" value="VPLPA-CTERM"/>
</dbReference>
<feature type="chain" id="PRO_5004555279" description="Ice-binding protein C-terminal domain-containing protein" evidence="2">
    <location>
        <begin position="23"/>
        <end position="215"/>
    </location>
</feature>
<evidence type="ECO:0000256" key="2">
    <source>
        <dbReference type="SAM" id="SignalP"/>
    </source>
</evidence>
<reference evidence="5" key="1">
    <citation type="journal article" date="2014" name="Stand. Genomic Sci.">
        <title>Genome sequence of the exopolysaccharide-producing Salipiger mucosus type strain (DSM 16094(T)), a moderately halophilic member of the Roseobacter clade.</title>
        <authorList>
            <person name="Riedel T."/>
            <person name="Spring S."/>
            <person name="Fiebig A."/>
            <person name="Petersen J."/>
            <person name="Kyrpides N.C."/>
            <person name="Goker M."/>
            <person name="Klenk H.P."/>
        </authorList>
    </citation>
    <scope>NUCLEOTIDE SEQUENCE [LARGE SCALE GENOMIC DNA]</scope>
    <source>
        <strain evidence="5">DSM 16094</strain>
    </source>
</reference>
<evidence type="ECO:0000256" key="1">
    <source>
        <dbReference type="SAM" id="Phobius"/>
    </source>
</evidence>
<dbReference type="RefSeq" id="WP_021120617.1">
    <property type="nucleotide sequence ID" value="NZ_KE557279.1"/>
</dbReference>
<name>S9QGV0_9RHOB</name>
<dbReference type="NCBIfam" id="TIGR03370">
    <property type="entry name" value="VPLPA-CTERM"/>
    <property type="match status" value="1"/>
</dbReference>